<dbReference type="Gene3D" id="3.30.565.10">
    <property type="entry name" value="Histidine kinase-like ATPase, C-terminal domain"/>
    <property type="match status" value="1"/>
</dbReference>
<gene>
    <name evidence="3" type="ORF">NU887_16670</name>
</gene>
<feature type="transmembrane region" description="Helical" evidence="1">
    <location>
        <begin position="147"/>
        <end position="168"/>
    </location>
</feature>
<dbReference type="GO" id="GO:0016020">
    <property type="term" value="C:membrane"/>
    <property type="evidence" value="ECO:0007669"/>
    <property type="project" value="InterPro"/>
</dbReference>
<feature type="transmembrane region" description="Helical" evidence="1">
    <location>
        <begin position="232"/>
        <end position="256"/>
    </location>
</feature>
<feature type="transmembrane region" description="Helical" evidence="1">
    <location>
        <begin position="205"/>
        <end position="226"/>
    </location>
</feature>
<keyword evidence="4" id="KW-1185">Reference proteome</keyword>
<dbReference type="SUPFAM" id="SSF55874">
    <property type="entry name" value="ATPase domain of HSP90 chaperone/DNA topoisomerase II/histidine kinase"/>
    <property type="match status" value="1"/>
</dbReference>
<feature type="domain" description="Signal transduction histidine kinase internal region" evidence="2">
    <location>
        <begin position="278"/>
        <end position="355"/>
    </location>
</feature>
<feature type="transmembrane region" description="Helical" evidence="1">
    <location>
        <begin position="108"/>
        <end position="126"/>
    </location>
</feature>
<dbReference type="InterPro" id="IPR050640">
    <property type="entry name" value="Bact_2-comp_sensor_kinase"/>
</dbReference>
<evidence type="ECO:0000313" key="4">
    <source>
        <dbReference type="Proteomes" id="UP001142175"/>
    </source>
</evidence>
<keyword evidence="1" id="KW-1133">Transmembrane helix</keyword>
<keyword evidence="3" id="KW-0418">Kinase</keyword>
<dbReference type="RefSeq" id="WP_258424522.1">
    <property type="nucleotide sequence ID" value="NZ_JANSUY010000017.1"/>
</dbReference>
<feature type="transmembrane region" description="Helical" evidence="1">
    <location>
        <begin position="12"/>
        <end position="30"/>
    </location>
</feature>
<keyword evidence="1" id="KW-0812">Transmembrane</keyword>
<dbReference type="PANTHER" id="PTHR34220">
    <property type="entry name" value="SENSOR HISTIDINE KINASE YPDA"/>
    <property type="match status" value="1"/>
</dbReference>
<dbReference type="GO" id="GO:0000155">
    <property type="term" value="F:phosphorelay sensor kinase activity"/>
    <property type="evidence" value="ECO:0007669"/>
    <property type="project" value="InterPro"/>
</dbReference>
<proteinExistence type="predicted"/>
<accession>A0A9X2PDE0</accession>
<keyword evidence="3" id="KW-0808">Transferase</keyword>
<keyword evidence="1" id="KW-0472">Membrane</keyword>
<feature type="transmembrane region" description="Helical" evidence="1">
    <location>
        <begin position="50"/>
        <end position="68"/>
    </location>
</feature>
<evidence type="ECO:0000256" key="1">
    <source>
        <dbReference type="SAM" id="Phobius"/>
    </source>
</evidence>
<dbReference type="InterPro" id="IPR036890">
    <property type="entry name" value="HATPase_C_sf"/>
</dbReference>
<dbReference type="InterPro" id="IPR010559">
    <property type="entry name" value="Sig_transdc_His_kin_internal"/>
</dbReference>
<dbReference type="EMBL" id="JANSUY010000017">
    <property type="protein sequence ID" value="MCR9016675.1"/>
    <property type="molecule type" value="Genomic_DNA"/>
</dbReference>
<evidence type="ECO:0000313" key="3">
    <source>
        <dbReference type="EMBL" id="MCR9016675.1"/>
    </source>
</evidence>
<dbReference type="Proteomes" id="UP001142175">
    <property type="component" value="Unassembled WGS sequence"/>
</dbReference>
<protein>
    <submittedName>
        <fullName evidence="3">Histidine kinase</fullName>
    </submittedName>
</protein>
<feature type="transmembrane region" description="Helical" evidence="1">
    <location>
        <begin position="80"/>
        <end position="102"/>
    </location>
</feature>
<name>A0A9X2PDE0_9BACT</name>
<sequence>MKEKPLPFRQIEWWVMTVLFVTIILTNIFQSNFYDFEPNGLELARYFAKILIPAILFLSFFLHHQILIPSKETRKRKSTYYIYSFLILLISFLFVGGFSMMGELVQNFAAPYYFSTVGLYIGYLLLSDVIEQIFPSSETKDFQPYNVVKLITVFAFAMLFLFGLQDIIERWIPLSYTIAIPVMLGIVLYNYFFIYRNRKKERNKLANSLYVLLILALGFFFFILAIENENVGILVLGLAVLIFVVGLLIPFSNLMFKKYDHLLGKINTLSYRVDEGSAKLSLLRMQINPHFLFNILNTLYGTALQENAERTSEGIQKLGDMMRFMLHENNMDKIPLAKEKEYLINYVDLQVLRIKSHDNVDIDFRHNPENCTGDIAPMLLIPFVENAFKHGISFQKKSWVKISLRCTDGTIHLDVNNSIHRSHEDDPESKSNGIGLDNVKQRLQLLYPGKHELVIRENEVEYFVHLTIKRS</sequence>
<comment type="caution">
    <text evidence="3">The sequence shown here is derived from an EMBL/GenBank/DDBJ whole genome shotgun (WGS) entry which is preliminary data.</text>
</comment>
<organism evidence="3 4">
    <name type="scientific">Aquiflexum gelatinilyticum</name>
    <dbReference type="NCBI Taxonomy" id="2961943"/>
    <lineage>
        <taxon>Bacteria</taxon>
        <taxon>Pseudomonadati</taxon>
        <taxon>Bacteroidota</taxon>
        <taxon>Cytophagia</taxon>
        <taxon>Cytophagales</taxon>
        <taxon>Cyclobacteriaceae</taxon>
        <taxon>Aquiflexum</taxon>
    </lineage>
</organism>
<dbReference type="AlphaFoldDB" id="A0A9X2PDE0"/>
<feature type="transmembrane region" description="Helical" evidence="1">
    <location>
        <begin position="174"/>
        <end position="193"/>
    </location>
</feature>
<reference evidence="3" key="1">
    <citation type="submission" date="2022-08" db="EMBL/GenBank/DDBJ databases">
        <authorList>
            <person name="Zhang D."/>
        </authorList>
    </citation>
    <scope>NUCLEOTIDE SEQUENCE</scope>
    <source>
        <strain evidence="3">XJ19-11</strain>
    </source>
</reference>
<dbReference type="Pfam" id="PF06580">
    <property type="entry name" value="His_kinase"/>
    <property type="match status" value="1"/>
</dbReference>
<dbReference type="PANTHER" id="PTHR34220:SF7">
    <property type="entry name" value="SENSOR HISTIDINE KINASE YPDA"/>
    <property type="match status" value="1"/>
</dbReference>
<evidence type="ECO:0000259" key="2">
    <source>
        <dbReference type="Pfam" id="PF06580"/>
    </source>
</evidence>